<sequence>MRTIALLNCGLFLFLLSRFQLAHQREGHGFSLVLAVVMVVLLLVHLFVLRDGRFDRRLSAWATVPYGLFVAAMGALVLYGLLGAEPYRHTFAIFGLGALFLLAPPVLALSAKRTAPPPSAA</sequence>
<reference evidence="2 3" key="1">
    <citation type="journal article" date="2019" name="Nat. Commun.">
        <title>The antimicrobial potential of Streptomyces from insect microbiomes.</title>
        <authorList>
            <person name="Chevrette M.G."/>
            <person name="Carlson C.M."/>
            <person name="Ortega H.E."/>
            <person name="Thomas C."/>
            <person name="Ananiev G.E."/>
            <person name="Barns K.J."/>
            <person name="Book A.J."/>
            <person name="Cagnazzo J."/>
            <person name="Carlos C."/>
            <person name="Flanigan W."/>
            <person name="Grubbs K.J."/>
            <person name="Horn H.A."/>
            <person name="Hoffmann F.M."/>
            <person name="Klassen J.L."/>
            <person name="Knack J.J."/>
            <person name="Lewin G.R."/>
            <person name="McDonald B.R."/>
            <person name="Muller L."/>
            <person name="Melo W.G.P."/>
            <person name="Pinto-Tomas A.A."/>
            <person name="Schmitz A."/>
            <person name="Wendt-Pienkowski E."/>
            <person name="Wildman S."/>
            <person name="Zhao M."/>
            <person name="Zhang F."/>
            <person name="Bugni T.S."/>
            <person name="Andes D.R."/>
            <person name="Pupo M.T."/>
            <person name="Currie C.R."/>
        </authorList>
    </citation>
    <scope>NUCLEOTIDE SEQUENCE [LARGE SCALE GENOMIC DNA]</scope>
    <source>
        <strain evidence="2 3">SID5840</strain>
    </source>
</reference>
<proteinExistence type="predicted"/>
<accession>A0A7K2IMN2</accession>
<keyword evidence="1" id="KW-1133">Transmembrane helix</keyword>
<protein>
    <submittedName>
        <fullName evidence="2">Uncharacterized protein</fullName>
    </submittedName>
</protein>
<dbReference type="RefSeq" id="WP_161110123.1">
    <property type="nucleotide sequence ID" value="NZ_WWHY01000001.1"/>
</dbReference>
<dbReference type="Proteomes" id="UP000467124">
    <property type="component" value="Unassembled WGS sequence"/>
</dbReference>
<keyword evidence="1" id="KW-0812">Transmembrane</keyword>
<name>A0A7K2IMN2_9ACTN</name>
<evidence type="ECO:0000313" key="2">
    <source>
        <dbReference type="EMBL" id="MYR31087.1"/>
    </source>
</evidence>
<dbReference type="AlphaFoldDB" id="A0A7K2IMN2"/>
<dbReference type="EMBL" id="WWHY01000001">
    <property type="protein sequence ID" value="MYR31087.1"/>
    <property type="molecule type" value="Genomic_DNA"/>
</dbReference>
<gene>
    <name evidence="2" type="ORF">GTW20_02055</name>
</gene>
<feature type="transmembrane region" description="Helical" evidence="1">
    <location>
        <begin position="29"/>
        <end position="48"/>
    </location>
</feature>
<feature type="transmembrane region" description="Helical" evidence="1">
    <location>
        <begin position="87"/>
        <end position="109"/>
    </location>
</feature>
<keyword evidence="1" id="KW-0472">Membrane</keyword>
<evidence type="ECO:0000313" key="3">
    <source>
        <dbReference type="Proteomes" id="UP000467124"/>
    </source>
</evidence>
<organism evidence="2 3">
    <name type="scientific">Nocardiopsis alba</name>
    <dbReference type="NCBI Taxonomy" id="53437"/>
    <lineage>
        <taxon>Bacteria</taxon>
        <taxon>Bacillati</taxon>
        <taxon>Actinomycetota</taxon>
        <taxon>Actinomycetes</taxon>
        <taxon>Streptosporangiales</taxon>
        <taxon>Nocardiopsidaceae</taxon>
        <taxon>Nocardiopsis</taxon>
    </lineage>
</organism>
<comment type="caution">
    <text evidence="2">The sequence shown here is derived from an EMBL/GenBank/DDBJ whole genome shotgun (WGS) entry which is preliminary data.</text>
</comment>
<evidence type="ECO:0000256" key="1">
    <source>
        <dbReference type="SAM" id="Phobius"/>
    </source>
</evidence>
<feature type="transmembrane region" description="Helical" evidence="1">
    <location>
        <begin position="60"/>
        <end position="81"/>
    </location>
</feature>